<sequence length="126" mass="14008">MPSAHPDRRKLYVRIADELREDLAAGRFPIGEPFPPIGELAERFGSAKATIERAVDVLRSEGLLESRQGSRTVVIAMPDSSAGTEGDSAERSEEFQMIFGQLQEMRSAIGHLRAKIEQLDERTKNL</sequence>
<dbReference type="InterPro" id="IPR050679">
    <property type="entry name" value="Bact_HTH_transcr_reg"/>
</dbReference>
<accession>A0ABN0WXG7</accession>
<dbReference type="CDD" id="cd07377">
    <property type="entry name" value="WHTH_GntR"/>
    <property type="match status" value="1"/>
</dbReference>
<dbReference type="RefSeq" id="WP_252811364.1">
    <property type="nucleotide sequence ID" value="NZ_BAAABM010000040.1"/>
</dbReference>
<evidence type="ECO:0000256" key="3">
    <source>
        <dbReference type="ARBA" id="ARBA00023163"/>
    </source>
</evidence>
<dbReference type="InterPro" id="IPR000524">
    <property type="entry name" value="Tscrpt_reg_HTH_GntR"/>
</dbReference>
<proteinExistence type="predicted"/>
<evidence type="ECO:0000313" key="6">
    <source>
        <dbReference type="Proteomes" id="UP001501822"/>
    </source>
</evidence>
<keyword evidence="3" id="KW-0804">Transcription</keyword>
<dbReference type="InterPro" id="IPR036388">
    <property type="entry name" value="WH-like_DNA-bd_sf"/>
</dbReference>
<keyword evidence="6" id="KW-1185">Reference proteome</keyword>
<dbReference type="PANTHER" id="PTHR44846">
    <property type="entry name" value="MANNOSYL-D-GLYCERATE TRANSPORT/METABOLISM SYSTEM REPRESSOR MNGR-RELATED"/>
    <property type="match status" value="1"/>
</dbReference>
<keyword evidence="1" id="KW-0805">Transcription regulation</keyword>
<evidence type="ECO:0000256" key="2">
    <source>
        <dbReference type="ARBA" id="ARBA00023125"/>
    </source>
</evidence>
<dbReference type="Proteomes" id="UP001501822">
    <property type="component" value="Unassembled WGS sequence"/>
</dbReference>
<keyword evidence="2" id="KW-0238">DNA-binding</keyword>
<dbReference type="Gene3D" id="1.10.10.10">
    <property type="entry name" value="Winged helix-like DNA-binding domain superfamily/Winged helix DNA-binding domain"/>
    <property type="match status" value="1"/>
</dbReference>
<evidence type="ECO:0000313" key="5">
    <source>
        <dbReference type="EMBL" id="GAA0349476.1"/>
    </source>
</evidence>
<dbReference type="PROSITE" id="PS50949">
    <property type="entry name" value="HTH_GNTR"/>
    <property type="match status" value="1"/>
</dbReference>
<dbReference type="PANTHER" id="PTHR44846:SF17">
    <property type="entry name" value="GNTR-FAMILY TRANSCRIPTIONAL REGULATOR"/>
    <property type="match status" value="1"/>
</dbReference>
<reference evidence="5 6" key="1">
    <citation type="journal article" date="2019" name="Int. J. Syst. Evol. Microbiol.">
        <title>The Global Catalogue of Microorganisms (GCM) 10K type strain sequencing project: providing services to taxonomists for standard genome sequencing and annotation.</title>
        <authorList>
            <consortium name="The Broad Institute Genomics Platform"/>
            <consortium name="The Broad Institute Genome Sequencing Center for Infectious Disease"/>
            <person name="Wu L."/>
            <person name="Ma J."/>
        </authorList>
    </citation>
    <scope>NUCLEOTIDE SEQUENCE [LARGE SCALE GENOMIC DNA]</scope>
    <source>
        <strain evidence="5 6">JCM 3146</strain>
    </source>
</reference>
<feature type="domain" description="HTH gntR-type" evidence="4">
    <location>
        <begin position="9"/>
        <end position="77"/>
    </location>
</feature>
<evidence type="ECO:0000259" key="4">
    <source>
        <dbReference type="PROSITE" id="PS50949"/>
    </source>
</evidence>
<dbReference type="SMART" id="SM00345">
    <property type="entry name" value="HTH_GNTR"/>
    <property type="match status" value="1"/>
</dbReference>
<comment type="caution">
    <text evidence="5">The sequence shown here is derived from an EMBL/GenBank/DDBJ whole genome shotgun (WGS) entry which is preliminary data.</text>
</comment>
<evidence type="ECO:0000256" key="1">
    <source>
        <dbReference type="ARBA" id="ARBA00023015"/>
    </source>
</evidence>
<organism evidence="5 6">
    <name type="scientific">Actinoallomurus spadix</name>
    <dbReference type="NCBI Taxonomy" id="79912"/>
    <lineage>
        <taxon>Bacteria</taxon>
        <taxon>Bacillati</taxon>
        <taxon>Actinomycetota</taxon>
        <taxon>Actinomycetes</taxon>
        <taxon>Streptosporangiales</taxon>
        <taxon>Thermomonosporaceae</taxon>
        <taxon>Actinoallomurus</taxon>
    </lineage>
</organism>
<dbReference type="EMBL" id="BAAABM010000040">
    <property type="protein sequence ID" value="GAA0349476.1"/>
    <property type="molecule type" value="Genomic_DNA"/>
</dbReference>
<protein>
    <recommendedName>
        <fullName evidence="4">HTH gntR-type domain-containing protein</fullName>
    </recommendedName>
</protein>
<name>A0ABN0WXG7_9ACTN</name>
<dbReference type="Pfam" id="PF00392">
    <property type="entry name" value="GntR"/>
    <property type="match status" value="1"/>
</dbReference>
<dbReference type="InterPro" id="IPR036390">
    <property type="entry name" value="WH_DNA-bd_sf"/>
</dbReference>
<dbReference type="SUPFAM" id="SSF46785">
    <property type="entry name" value="Winged helix' DNA-binding domain"/>
    <property type="match status" value="1"/>
</dbReference>
<gene>
    <name evidence="5" type="ORF">GCM10010151_44000</name>
</gene>